<dbReference type="Pfam" id="PF00226">
    <property type="entry name" value="DnaJ"/>
    <property type="match status" value="1"/>
</dbReference>
<dbReference type="EMBL" id="CAJOBB010003240">
    <property type="protein sequence ID" value="CAF4028981.1"/>
    <property type="molecule type" value="Genomic_DNA"/>
</dbReference>
<dbReference type="InterPro" id="IPR036869">
    <property type="entry name" value="J_dom_sf"/>
</dbReference>
<accession>A0A815QBW4</accession>
<dbReference type="Proteomes" id="UP000663860">
    <property type="component" value="Unassembled WGS sequence"/>
</dbReference>
<sequence>MSDDQQQQQVFRKLADVMGNRDQLATLLHFIATRENHKYYLDSLYAKIGQHTAFVAQIQVFFNEAQSASTDPKQNEIVEYVFNSNLDRRPDPKLRLEFPDYSKHIDVALNLLATVKDKPVLVDGILILAIPVAAGVRALMPYRQQIGAVASTAWKAISNVRIVITLAYDTYSNIKGWWRGEISGKRCVKCLVDDLAAIGAGFLGGAGGATGGALIGTAIFPGFGTTAGGVIGGFLGGLFGGVVGAALSKWFTEHMFNLPPTVALEKAYMYLGVAHNCSNSEINSAYKRLALKHHPDKGGDPEEFIKLKAQVGLIKTARGDD</sequence>
<feature type="domain" description="J" evidence="2">
    <location>
        <begin position="266"/>
        <end position="321"/>
    </location>
</feature>
<dbReference type="Proteomes" id="UP000663868">
    <property type="component" value="Unassembled WGS sequence"/>
</dbReference>
<dbReference type="SUPFAM" id="SSF46565">
    <property type="entry name" value="Chaperone J-domain"/>
    <property type="match status" value="1"/>
</dbReference>
<feature type="transmembrane region" description="Helical" evidence="1">
    <location>
        <begin position="195"/>
        <end position="220"/>
    </location>
</feature>
<evidence type="ECO:0000313" key="4">
    <source>
        <dbReference type="EMBL" id="CAF4028981.1"/>
    </source>
</evidence>
<organism evidence="3 5">
    <name type="scientific">Adineta steineri</name>
    <dbReference type="NCBI Taxonomy" id="433720"/>
    <lineage>
        <taxon>Eukaryota</taxon>
        <taxon>Metazoa</taxon>
        <taxon>Spiralia</taxon>
        <taxon>Gnathifera</taxon>
        <taxon>Rotifera</taxon>
        <taxon>Eurotatoria</taxon>
        <taxon>Bdelloidea</taxon>
        <taxon>Adinetida</taxon>
        <taxon>Adinetidae</taxon>
        <taxon>Adineta</taxon>
    </lineage>
</organism>
<dbReference type="AlphaFoldDB" id="A0A815QBW4"/>
<dbReference type="PROSITE" id="PS50076">
    <property type="entry name" value="DNAJ_2"/>
    <property type="match status" value="1"/>
</dbReference>
<keyword evidence="1" id="KW-0812">Transmembrane</keyword>
<name>A0A815QBW4_9BILA</name>
<gene>
    <name evidence="3" type="ORF">IZO911_LOCUS42853</name>
    <name evidence="4" type="ORF">KXQ929_LOCUS30175</name>
</gene>
<dbReference type="PANTHER" id="PTHR21525:SF9">
    <property type="entry name" value="CHANNEL_COLICIN DOMAIN-CONTAINING PROTEIN"/>
    <property type="match status" value="1"/>
</dbReference>
<feature type="transmembrane region" description="Helical" evidence="1">
    <location>
        <begin position="226"/>
        <end position="247"/>
    </location>
</feature>
<keyword evidence="1" id="KW-1133">Transmembrane helix</keyword>
<comment type="caution">
    <text evidence="3">The sequence shown here is derived from an EMBL/GenBank/DDBJ whole genome shotgun (WGS) entry which is preliminary data.</text>
</comment>
<evidence type="ECO:0000313" key="3">
    <source>
        <dbReference type="EMBL" id="CAF1459719.1"/>
    </source>
</evidence>
<dbReference type="PANTHER" id="PTHR21525">
    <property type="entry name" value="MOTILE SPERM PROTEIN"/>
    <property type="match status" value="1"/>
</dbReference>
<evidence type="ECO:0000256" key="1">
    <source>
        <dbReference type="SAM" id="Phobius"/>
    </source>
</evidence>
<keyword evidence="1" id="KW-0472">Membrane</keyword>
<dbReference type="CDD" id="cd06257">
    <property type="entry name" value="DnaJ"/>
    <property type="match status" value="1"/>
</dbReference>
<dbReference type="EMBL" id="CAJNOE010001947">
    <property type="protein sequence ID" value="CAF1459719.1"/>
    <property type="molecule type" value="Genomic_DNA"/>
</dbReference>
<protein>
    <recommendedName>
        <fullName evidence="2">J domain-containing protein</fullName>
    </recommendedName>
</protein>
<evidence type="ECO:0000259" key="2">
    <source>
        <dbReference type="PROSITE" id="PS50076"/>
    </source>
</evidence>
<reference evidence="3" key="1">
    <citation type="submission" date="2021-02" db="EMBL/GenBank/DDBJ databases">
        <authorList>
            <person name="Nowell W R."/>
        </authorList>
    </citation>
    <scope>NUCLEOTIDE SEQUENCE</scope>
</reference>
<dbReference type="InterPro" id="IPR001623">
    <property type="entry name" value="DnaJ_domain"/>
</dbReference>
<evidence type="ECO:0000313" key="5">
    <source>
        <dbReference type="Proteomes" id="UP000663860"/>
    </source>
</evidence>
<dbReference type="Gene3D" id="1.10.287.110">
    <property type="entry name" value="DnaJ domain"/>
    <property type="match status" value="1"/>
</dbReference>
<dbReference type="SMART" id="SM00271">
    <property type="entry name" value="DnaJ"/>
    <property type="match status" value="1"/>
</dbReference>
<proteinExistence type="predicted"/>
<dbReference type="PRINTS" id="PR00625">
    <property type="entry name" value="JDOMAIN"/>
</dbReference>